<evidence type="ECO:0000313" key="1">
    <source>
        <dbReference type="EMBL" id="STO08282.1"/>
    </source>
</evidence>
<dbReference type="AlphaFoldDB" id="A0A377FTY5"/>
<sequence>MISLIDTYERFIATGEATRYANDHPTIQHILDAAACPVPEAELEQAVTGHAGNPYTHDSVLESVIEHELKGAMAALIVAGYPVQTPLAKAVVLSAFARTNRMNIEKLKELGHADLLVRIQSAERSWKRTFAHLYRSAPAQLCDQLESILGGCAIHRVLEAIDRDPNVKTA</sequence>
<dbReference type="OrthoDB" id="2352331at2"/>
<evidence type="ECO:0000313" key="2">
    <source>
        <dbReference type="Proteomes" id="UP000254060"/>
    </source>
</evidence>
<gene>
    <name evidence="1" type="ORF">NCTC13163_01652</name>
</gene>
<dbReference type="STRING" id="1397694.GCA_000702585_02149"/>
<name>A0A377FTY5_9BACL</name>
<proteinExistence type="predicted"/>
<reference evidence="1 2" key="1">
    <citation type="submission" date="2018-06" db="EMBL/GenBank/DDBJ databases">
        <authorList>
            <consortium name="Pathogen Informatics"/>
            <person name="Doyle S."/>
        </authorList>
    </citation>
    <scope>NUCLEOTIDE SEQUENCE [LARGE SCALE GENOMIC DNA]</scope>
    <source>
        <strain evidence="1 2">NCTC13163</strain>
    </source>
</reference>
<organism evidence="1 2">
    <name type="scientific">Exiguobacterium aurantiacum</name>
    <dbReference type="NCBI Taxonomy" id="33987"/>
    <lineage>
        <taxon>Bacteria</taxon>
        <taxon>Bacillati</taxon>
        <taxon>Bacillota</taxon>
        <taxon>Bacilli</taxon>
        <taxon>Bacillales</taxon>
        <taxon>Bacillales Family XII. Incertae Sedis</taxon>
        <taxon>Exiguobacterium</taxon>
    </lineage>
</organism>
<dbReference type="RefSeq" id="WP_024370278.1">
    <property type="nucleotide sequence ID" value="NZ_UGGP01000001.1"/>
</dbReference>
<dbReference type="EMBL" id="UGGP01000001">
    <property type="protein sequence ID" value="STO08282.1"/>
    <property type="molecule type" value="Genomic_DNA"/>
</dbReference>
<protein>
    <submittedName>
        <fullName evidence="1">Uncharacterized protein</fullName>
    </submittedName>
</protein>
<accession>A0A377FTY5</accession>
<dbReference type="Proteomes" id="UP000254060">
    <property type="component" value="Unassembled WGS sequence"/>
</dbReference>